<proteinExistence type="predicted"/>
<dbReference type="Gene3D" id="3.10.129.10">
    <property type="entry name" value="Hotdog Thioesterase"/>
    <property type="match status" value="1"/>
</dbReference>
<dbReference type="PANTHER" id="PTHR13078">
    <property type="entry name" value="PEROXISOMAL MULTIFUNCTIONAL ENZYME TYPE 2-RELATED"/>
    <property type="match status" value="1"/>
</dbReference>
<evidence type="ECO:0000259" key="1">
    <source>
        <dbReference type="Pfam" id="PF01575"/>
    </source>
</evidence>
<dbReference type="EMBL" id="QGLF01000005">
    <property type="protein sequence ID" value="PWR19126.1"/>
    <property type="molecule type" value="Genomic_DNA"/>
</dbReference>
<reference evidence="4" key="1">
    <citation type="submission" date="2018-05" db="EMBL/GenBank/DDBJ databases">
        <title>Zavarzinia sp. HR-AS.</title>
        <authorList>
            <person name="Lee Y."/>
            <person name="Jeon C.O."/>
        </authorList>
    </citation>
    <scope>NUCLEOTIDE SEQUENCE [LARGE SCALE GENOMIC DNA]</scope>
    <source>
        <strain evidence="4">DSM 1231</strain>
    </source>
</reference>
<sequence>MAINYDEIMKLESGPWTVTYTDRETMLYALGLGLGLDPLNPNELPFVYENGLKVLPTQATVVAWDNTLLAKSGVNFIMVVHGEERLKVHAPLPSEGTIECRGKVTGCYDKGAGKGALLLADTEIRDQATGQLLITVGMTIFARGDGGFGGPAGGGPEPHKLPERDVEKAIAYRTLESQALIYRLSGDRNPLHADPNFAQMAGFPRPILHGLCTYGNACRAVVEAYCDFDPTRIVEFNARFSAPVFPGETLETQMWRDGDVVSFRTRIVERDVIAINNGKAVIKG</sequence>
<dbReference type="InterPro" id="IPR002539">
    <property type="entry name" value="MaoC-like_dom"/>
</dbReference>
<accession>A0A317DZ22</accession>
<evidence type="ECO:0000313" key="4">
    <source>
        <dbReference type="Proteomes" id="UP000246077"/>
    </source>
</evidence>
<dbReference type="OrthoDB" id="5522043at2"/>
<evidence type="ECO:0000313" key="3">
    <source>
        <dbReference type="EMBL" id="PWR19126.1"/>
    </source>
</evidence>
<protein>
    <submittedName>
        <fullName evidence="3">3-alpha,7-alpha, 12-alpha-trihydroxy-5-beta-cholest-24-enoyl-CoA hydratase</fullName>
    </submittedName>
</protein>
<dbReference type="GO" id="GO:0044594">
    <property type="term" value="F:17-beta-hydroxysteroid dehydrogenase (NAD+) activity"/>
    <property type="evidence" value="ECO:0007669"/>
    <property type="project" value="TreeGrafter"/>
</dbReference>
<comment type="caution">
    <text evidence="3">The sequence shown here is derived from an EMBL/GenBank/DDBJ whole genome shotgun (WGS) entry which is preliminary data.</text>
</comment>
<dbReference type="InterPro" id="IPR054357">
    <property type="entry name" value="MFE-2_N"/>
</dbReference>
<feature type="domain" description="Peroxisomal multifunctional enzyme type 2-like N-terminal" evidence="2">
    <location>
        <begin position="19"/>
        <end position="144"/>
    </location>
</feature>
<dbReference type="AlphaFoldDB" id="A0A317DZ22"/>
<dbReference type="GO" id="GO:0003857">
    <property type="term" value="F:(3S)-3-hydroxyacyl-CoA dehydrogenase (NAD+) activity"/>
    <property type="evidence" value="ECO:0007669"/>
    <property type="project" value="TreeGrafter"/>
</dbReference>
<gene>
    <name evidence="3" type="ORF">DKG75_19410</name>
</gene>
<dbReference type="InterPro" id="IPR029069">
    <property type="entry name" value="HotDog_dom_sf"/>
</dbReference>
<dbReference type="Pfam" id="PF22622">
    <property type="entry name" value="MFE-2_hydrat-2_N"/>
    <property type="match status" value="1"/>
</dbReference>
<evidence type="ECO:0000259" key="2">
    <source>
        <dbReference type="Pfam" id="PF22622"/>
    </source>
</evidence>
<dbReference type="GO" id="GO:0004300">
    <property type="term" value="F:enoyl-CoA hydratase activity"/>
    <property type="evidence" value="ECO:0007669"/>
    <property type="project" value="TreeGrafter"/>
</dbReference>
<feature type="domain" description="MaoC-like" evidence="1">
    <location>
        <begin position="162"/>
        <end position="276"/>
    </location>
</feature>
<keyword evidence="4" id="KW-1185">Reference proteome</keyword>
<dbReference type="Pfam" id="PF01575">
    <property type="entry name" value="MaoC_dehydratas"/>
    <property type="match status" value="1"/>
</dbReference>
<dbReference type="CDD" id="cd03448">
    <property type="entry name" value="HDE_HSD"/>
    <property type="match status" value="1"/>
</dbReference>
<dbReference type="Proteomes" id="UP000246077">
    <property type="component" value="Unassembled WGS sequence"/>
</dbReference>
<dbReference type="RefSeq" id="WP_109922810.1">
    <property type="nucleotide sequence ID" value="NZ_QGLF01000005.1"/>
</dbReference>
<dbReference type="GO" id="GO:0006635">
    <property type="term" value="P:fatty acid beta-oxidation"/>
    <property type="evidence" value="ECO:0007669"/>
    <property type="project" value="TreeGrafter"/>
</dbReference>
<organism evidence="3 4">
    <name type="scientific">Zavarzinia compransoris</name>
    <dbReference type="NCBI Taxonomy" id="1264899"/>
    <lineage>
        <taxon>Bacteria</taxon>
        <taxon>Pseudomonadati</taxon>
        <taxon>Pseudomonadota</taxon>
        <taxon>Alphaproteobacteria</taxon>
        <taxon>Rhodospirillales</taxon>
        <taxon>Zavarziniaceae</taxon>
        <taxon>Zavarzinia</taxon>
    </lineage>
</organism>
<dbReference type="PANTHER" id="PTHR13078:SF56">
    <property type="entry name" value="PEROXISOMAL MULTIFUNCTIONAL ENZYME TYPE 2"/>
    <property type="match status" value="1"/>
</dbReference>
<name>A0A317DZ22_9PROT</name>
<dbReference type="SUPFAM" id="SSF54637">
    <property type="entry name" value="Thioesterase/thiol ester dehydrase-isomerase"/>
    <property type="match status" value="2"/>
</dbReference>